<reference evidence="1 2" key="1">
    <citation type="journal article" date="2013" name="PLoS Genet.">
        <title>Distinctive expansion of potential virulence genes in the genome of the oomycete fish pathogen Saprolegnia parasitica.</title>
        <authorList>
            <person name="Jiang R.H."/>
            <person name="de Bruijn I."/>
            <person name="Haas B.J."/>
            <person name="Belmonte R."/>
            <person name="Lobach L."/>
            <person name="Christie J."/>
            <person name="van den Ackerveken G."/>
            <person name="Bottin A."/>
            <person name="Bulone V."/>
            <person name="Diaz-Moreno S.M."/>
            <person name="Dumas B."/>
            <person name="Fan L."/>
            <person name="Gaulin E."/>
            <person name="Govers F."/>
            <person name="Grenville-Briggs L.J."/>
            <person name="Horner N.R."/>
            <person name="Levin J.Z."/>
            <person name="Mammella M."/>
            <person name="Meijer H.J."/>
            <person name="Morris P."/>
            <person name="Nusbaum C."/>
            <person name="Oome S."/>
            <person name="Phillips A.J."/>
            <person name="van Rooyen D."/>
            <person name="Rzeszutek E."/>
            <person name="Saraiva M."/>
            <person name="Secombes C.J."/>
            <person name="Seidl M.F."/>
            <person name="Snel B."/>
            <person name="Stassen J.H."/>
            <person name="Sykes S."/>
            <person name="Tripathy S."/>
            <person name="van den Berg H."/>
            <person name="Vega-Arreguin J.C."/>
            <person name="Wawra S."/>
            <person name="Young S.K."/>
            <person name="Zeng Q."/>
            <person name="Dieguez-Uribeondo J."/>
            <person name="Russ C."/>
            <person name="Tyler B.M."/>
            <person name="van West P."/>
        </authorList>
    </citation>
    <scope>NUCLEOTIDE SEQUENCE [LARGE SCALE GENOMIC DNA]</scope>
    <source>
        <strain evidence="1 2">CBS 223.65</strain>
    </source>
</reference>
<dbReference type="VEuPathDB" id="FungiDB:SPRG_03128"/>
<keyword evidence="2" id="KW-1185">Reference proteome</keyword>
<accession>A0A067CYM7</accession>
<evidence type="ECO:0000313" key="2">
    <source>
        <dbReference type="Proteomes" id="UP000030745"/>
    </source>
</evidence>
<dbReference type="KEGG" id="spar:SPRG_03128"/>
<dbReference type="Proteomes" id="UP000030745">
    <property type="component" value="Unassembled WGS sequence"/>
</dbReference>
<name>A0A067CYM7_SAPPC</name>
<gene>
    <name evidence="1" type="ORF">SPRG_03128</name>
</gene>
<proteinExistence type="predicted"/>
<protein>
    <submittedName>
        <fullName evidence="1">Uncharacterized protein</fullName>
    </submittedName>
</protein>
<dbReference type="RefSeq" id="XP_012197111.1">
    <property type="nucleotide sequence ID" value="XM_012341721.1"/>
</dbReference>
<dbReference type="EMBL" id="KK583196">
    <property type="protein sequence ID" value="KDO31912.1"/>
    <property type="molecule type" value="Genomic_DNA"/>
</dbReference>
<dbReference type="GeneID" id="24125657"/>
<dbReference type="AlphaFoldDB" id="A0A067CYM7"/>
<organism evidence="1 2">
    <name type="scientific">Saprolegnia parasitica (strain CBS 223.65)</name>
    <dbReference type="NCBI Taxonomy" id="695850"/>
    <lineage>
        <taxon>Eukaryota</taxon>
        <taxon>Sar</taxon>
        <taxon>Stramenopiles</taxon>
        <taxon>Oomycota</taxon>
        <taxon>Saprolegniomycetes</taxon>
        <taxon>Saprolegniales</taxon>
        <taxon>Saprolegniaceae</taxon>
        <taxon>Saprolegnia</taxon>
    </lineage>
</organism>
<evidence type="ECO:0000313" key="1">
    <source>
        <dbReference type="EMBL" id="KDO31912.1"/>
    </source>
</evidence>
<sequence>MQFFPSIEMHAAARLSSARVALFRRYSRNMANPKPILTGKCFLERALTKNGLSHNLCDFNPVEVAIGVLAVASTAKSKTKTSAGSTI</sequence>